<dbReference type="Gene3D" id="3.20.20.80">
    <property type="entry name" value="Glycosidases"/>
    <property type="match status" value="1"/>
</dbReference>
<protein>
    <submittedName>
        <fullName evidence="3">Alpha-amylase family glycosyl hydrolase</fullName>
    </submittedName>
</protein>
<dbReference type="Pfam" id="PF02922">
    <property type="entry name" value="CBM_48"/>
    <property type="match status" value="1"/>
</dbReference>
<evidence type="ECO:0000256" key="1">
    <source>
        <dbReference type="SAM" id="SignalP"/>
    </source>
</evidence>
<evidence type="ECO:0000259" key="2">
    <source>
        <dbReference type="SMART" id="SM00642"/>
    </source>
</evidence>
<dbReference type="Pfam" id="PF00128">
    <property type="entry name" value="Alpha-amylase"/>
    <property type="match status" value="1"/>
</dbReference>
<evidence type="ECO:0000313" key="3">
    <source>
        <dbReference type="EMBL" id="MFD2919741.1"/>
    </source>
</evidence>
<keyword evidence="1" id="KW-0732">Signal</keyword>
<feature type="signal peptide" evidence="1">
    <location>
        <begin position="1"/>
        <end position="19"/>
    </location>
</feature>
<reference evidence="4" key="1">
    <citation type="journal article" date="2019" name="Int. J. Syst. Evol. Microbiol.">
        <title>The Global Catalogue of Microorganisms (GCM) 10K type strain sequencing project: providing services to taxonomists for standard genome sequencing and annotation.</title>
        <authorList>
            <consortium name="The Broad Institute Genomics Platform"/>
            <consortium name="The Broad Institute Genome Sequencing Center for Infectious Disease"/>
            <person name="Wu L."/>
            <person name="Ma J."/>
        </authorList>
    </citation>
    <scope>NUCLEOTIDE SEQUENCE [LARGE SCALE GENOMIC DNA]</scope>
    <source>
        <strain evidence="4">KCTC 23299</strain>
    </source>
</reference>
<feature type="domain" description="Glycosyl hydrolase family 13 catalytic" evidence="2">
    <location>
        <begin position="398"/>
        <end position="764"/>
    </location>
</feature>
<dbReference type="RefSeq" id="WP_386097273.1">
    <property type="nucleotide sequence ID" value="NZ_JBHUOZ010000002.1"/>
</dbReference>
<dbReference type="SMART" id="SM00642">
    <property type="entry name" value="Aamy"/>
    <property type="match status" value="1"/>
</dbReference>
<dbReference type="CDD" id="cd11350">
    <property type="entry name" value="AmyAc_4"/>
    <property type="match status" value="1"/>
</dbReference>
<organism evidence="3 4">
    <name type="scientific">Terrimonas rubra</name>
    <dbReference type="NCBI Taxonomy" id="1035890"/>
    <lineage>
        <taxon>Bacteria</taxon>
        <taxon>Pseudomonadati</taxon>
        <taxon>Bacteroidota</taxon>
        <taxon>Chitinophagia</taxon>
        <taxon>Chitinophagales</taxon>
        <taxon>Chitinophagaceae</taxon>
        <taxon>Terrimonas</taxon>
    </lineage>
</organism>
<dbReference type="Proteomes" id="UP001597511">
    <property type="component" value="Unassembled WGS sequence"/>
</dbReference>
<dbReference type="EMBL" id="JBHUOZ010000002">
    <property type="protein sequence ID" value="MFD2919741.1"/>
    <property type="molecule type" value="Genomic_DNA"/>
</dbReference>
<proteinExistence type="predicted"/>
<dbReference type="SUPFAM" id="SSF51445">
    <property type="entry name" value="(Trans)glycosidases"/>
    <property type="match status" value="1"/>
</dbReference>
<dbReference type="InterPro" id="IPR004193">
    <property type="entry name" value="Glyco_hydro_13_N"/>
</dbReference>
<dbReference type="Gene3D" id="2.60.40.10">
    <property type="entry name" value="Immunoglobulins"/>
    <property type="match status" value="1"/>
</dbReference>
<dbReference type="InterPro" id="IPR013783">
    <property type="entry name" value="Ig-like_fold"/>
</dbReference>
<dbReference type="InterPro" id="IPR017853">
    <property type="entry name" value="GH"/>
</dbReference>
<feature type="chain" id="PRO_5045144243" evidence="1">
    <location>
        <begin position="20"/>
        <end position="966"/>
    </location>
</feature>
<dbReference type="PANTHER" id="PTHR10357:SF179">
    <property type="entry name" value="NEUTRAL AND BASIC AMINO ACID TRANSPORT PROTEIN RBAT"/>
    <property type="match status" value="1"/>
</dbReference>
<dbReference type="NCBIfam" id="TIGR04183">
    <property type="entry name" value="Por_Secre_tail"/>
    <property type="match status" value="1"/>
</dbReference>
<sequence>MKKVYLLQFFLLFFCAAKAQLLGTTPQFARETDNIIITMDANFGNKALLNYANTGDVYVHVGVITNLSTGPADWKHVPFEWSSNTAQNKASYLGNNKYSFTINNIRSFFNVTGTEYIQNIALLFRSGNGNTVQRNSNGGDMYIKLYGGDSLVVGLTQPYMQPYFVPIPETISKTVGETIAISGAANKPSTLNLYINDNLVQTAAAATVITANPVLNVAGNTRLKLEAVNGTDVRSQEITFMVNNAANIAPLPAGVRDGINYNPNNTEVTLVLYAPNKGRVCVIGEFAGSNWQENTAFQMNKTPDGNYWWKTITGLTPGTEYAFQYLVDGTLKVGEPYAEKILDPWNDQYISAATYPNLKAYPAGQTGIVSILQTAAPAYTWTIPNFSRPDKRSLMVYELLVRDFIATHNWQTLKDTLDYLKRIGINAIEIMPFNEFDGNESWGYNPAYFFAPDKYYGTKNSLKQFIDVCHSKGMAVVMDIALNHSTGSNPLAALYWNSATNETAADNPWFNVTARHPFNVFHDFNHEAAPTKYFTKRVIEHWLKEYKIDGYRYDLSKGFTQTYSIGNEALMAQYDASRVAIWKDYYNAQQAAATGTYAILEHFADNQEEKELSDYGMMFWGNSNHAFTEASMGWLDQSNFSWGLHTTRGWANPNLVTYMESHDEERVVYKNINFGNASGNYNIRDTATALKRSQLAAAFFLSMPGPKLIWQFGELGYDYSINYCENGTVNNDCRTNKKPIRWDYLQQARRYNIYKLYQKMGTLRFSTAYQHVFAAQNTQIEHGLDGAFKWMRLRSASDTSCLLVVGNFGLSTVTQQVNFPVTGNWFSYLDSTFISITATAQNVTLAPGEYIVYLNRNLLNINTNPVDPEEPEEPEEPVANEVLASVFPNPSAGKQAYIKINLPASGRVQASIFDGSGRPLGTIYDGTLARGVHNLPVNTRYTNAMKGLYWIKVVAGSATKTIKLVL</sequence>
<dbReference type="GO" id="GO:0016787">
    <property type="term" value="F:hydrolase activity"/>
    <property type="evidence" value="ECO:0007669"/>
    <property type="project" value="UniProtKB-KW"/>
</dbReference>
<name>A0ABW6A569_9BACT</name>
<gene>
    <name evidence="3" type="ORF">ACFS6H_08495</name>
</gene>
<dbReference type="PANTHER" id="PTHR10357">
    <property type="entry name" value="ALPHA-AMYLASE FAMILY MEMBER"/>
    <property type="match status" value="1"/>
</dbReference>
<keyword evidence="3" id="KW-0378">Hydrolase</keyword>
<comment type="caution">
    <text evidence="3">The sequence shown here is derived from an EMBL/GenBank/DDBJ whole genome shotgun (WGS) entry which is preliminary data.</text>
</comment>
<dbReference type="InterPro" id="IPR006047">
    <property type="entry name" value="GH13_cat_dom"/>
</dbReference>
<dbReference type="SUPFAM" id="SSF81296">
    <property type="entry name" value="E set domains"/>
    <property type="match status" value="1"/>
</dbReference>
<accession>A0ABW6A569</accession>
<dbReference type="InterPro" id="IPR026444">
    <property type="entry name" value="Secre_tail"/>
</dbReference>
<keyword evidence="4" id="KW-1185">Reference proteome</keyword>
<evidence type="ECO:0000313" key="4">
    <source>
        <dbReference type="Proteomes" id="UP001597511"/>
    </source>
</evidence>
<dbReference type="InterPro" id="IPR014756">
    <property type="entry name" value="Ig_E-set"/>
</dbReference>